<gene>
    <name evidence="1" type="ordered locus">MexAM1_META1p1595</name>
</gene>
<reference evidence="1 2" key="1">
    <citation type="journal article" date="2009" name="PLoS ONE">
        <title>Methylobacterium genome sequences: a reference blueprint to investigate microbial metabolism of C1 compounds from natural and industrial sources.</title>
        <authorList>
            <person name="Vuilleumier S."/>
            <person name="Chistoserdova L."/>
            <person name="Lee M.-C."/>
            <person name="Bringel F."/>
            <person name="Lajus A."/>
            <person name="Zhou Y."/>
            <person name="Gourion B."/>
            <person name="Barbe V."/>
            <person name="Chang J."/>
            <person name="Cruveiller S."/>
            <person name="Dossat C."/>
            <person name="Gillett W."/>
            <person name="Gruffaz C."/>
            <person name="Haugen E."/>
            <person name="Hourcade E."/>
            <person name="Levy R."/>
            <person name="Mangenot S."/>
            <person name="Muller E."/>
            <person name="Nadalig T."/>
            <person name="Pagni M."/>
            <person name="Penny C."/>
            <person name="Peyraud R."/>
            <person name="Robinson D.G."/>
            <person name="Roche D."/>
            <person name="Rouy Z."/>
            <person name="Saenampechek C."/>
            <person name="Salvignol G."/>
            <person name="Vallenet D."/>
            <person name="Wu Z."/>
            <person name="Marx C.J."/>
            <person name="Vorholt J.A."/>
            <person name="Olson M.V."/>
            <person name="Kaul R."/>
            <person name="Weissenbach J."/>
            <person name="Medigue C."/>
            <person name="Lidstrom M.E."/>
        </authorList>
    </citation>
    <scope>NUCLEOTIDE SEQUENCE [LARGE SCALE GENOMIC DNA]</scope>
    <source>
        <strain evidence="2">ATCC 14718 / DSM 1338 / JCM 2805 / NCIMB 9133 / AM1</strain>
    </source>
</reference>
<evidence type="ECO:0000313" key="2">
    <source>
        <dbReference type="Proteomes" id="UP000009081"/>
    </source>
</evidence>
<dbReference type="KEGG" id="mea:Mex_1p1595"/>
<accession>C5B0A4</accession>
<proteinExistence type="predicted"/>
<sequence length="24" mass="2703">MKRLAIFLDGTWNTLNNSLGRQGP</sequence>
<protein>
    <recommendedName>
        <fullName evidence="3">DUF2235 domain-containing protein</fullName>
    </recommendedName>
</protein>
<organism evidence="1 2">
    <name type="scientific">Methylorubrum extorquens (strain ATCC 14718 / DSM 1338 / JCM 2805 / NCIMB 9133 / AM1)</name>
    <name type="common">Methylobacterium extorquens</name>
    <dbReference type="NCBI Taxonomy" id="272630"/>
    <lineage>
        <taxon>Bacteria</taxon>
        <taxon>Pseudomonadati</taxon>
        <taxon>Pseudomonadota</taxon>
        <taxon>Alphaproteobacteria</taxon>
        <taxon>Hyphomicrobiales</taxon>
        <taxon>Methylobacteriaceae</taxon>
        <taxon>Methylorubrum</taxon>
    </lineage>
</organism>
<keyword evidence="2" id="KW-1185">Reference proteome</keyword>
<dbReference type="Proteomes" id="UP000009081">
    <property type="component" value="Chromosome"/>
</dbReference>
<dbReference type="AlphaFoldDB" id="C5B0A4"/>
<evidence type="ECO:0000313" key="1">
    <source>
        <dbReference type="EMBL" id="ACS39454.1"/>
    </source>
</evidence>
<dbReference type="EMBL" id="CP001510">
    <property type="protein sequence ID" value="ACS39454.1"/>
    <property type="molecule type" value="Genomic_DNA"/>
</dbReference>
<dbReference type="HOGENOM" id="CLU_3421059_0_0_5"/>
<name>C5B0A4_METEA</name>
<evidence type="ECO:0008006" key="3">
    <source>
        <dbReference type="Google" id="ProtNLM"/>
    </source>
</evidence>